<sequence>MVKNLTFIGIQKLTMIRFMRNENTVLQVKKQAFSIFRIVGIKSDETAEPNQKNQMKIGIIILR</sequence>
<accession>A0A5M8NWQ5</accession>
<evidence type="ECO:0000313" key="2">
    <source>
        <dbReference type="Proteomes" id="UP000324575"/>
    </source>
</evidence>
<comment type="caution">
    <text evidence="1">The sequence shown here is derived from an EMBL/GenBank/DDBJ whole genome shotgun (WGS) entry which is preliminary data.</text>
</comment>
<dbReference type="AlphaFoldDB" id="A0A5M8NWQ5"/>
<organism evidence="1 2">
    <name type="scientific">Candidatus Ordinivivax streblomastigis</name>
    <dbReference type="NCBI Taxonomy" id="2540710"/>
    <lineage>
        <taxon>Bacteria</taxon>
        <taxon>Pseudomonadati</taxon>
        <taxon>Bacteroidota</taxon>
        <taxon>Bacteroidia</taxon>
        <taxon>Bacteroidales</taxon>
        <taxon>Candidatus Ordinivivax</taxon>
    </lineage>
</organism>
<reference evidence="1 2" key="1">
    <citation type="submission" date="2019-03" db="EMBL/GenBank/DDBJ databases">
        <title>Single cell metagenomics reveals metabolic interactions within the superorganism composed of flagellate Streblomastix strix and complex community of Bacteroidetes bacteria on its surface.</title>
        <authorList>
            <person name="Treitli S.C."/>
            <person name="Kolisko M."/>
            <person name="Husnik F."/>
            <person name="Keeling P."/>
            <person name="Hampl V."/>
        </authorList>
    </citation>
    <scope>NUCLEOTIDE SEQUENCE [LARGE SCALE GENOMIC DNA]</scope>
    <source>
        <strain evidence="1">St1</strain>
    </source>
</reference>
<dbReference type="Proteomes" id="UP000324575">
    <property type="component" value="Unassembled WGS sequence"/>
</dbReference>
<name>A0A5M8NWQ5_9BACT</name>
<gene>
    <name evidence="1" type="ORF">EZS26_002575</name>
</gene>
<evidence type="ECO:0000313" key="1">
    <source>
        <dbReference type="EMBL" id="KAA6301266.1"/>
    </source>
</evidence>
<protein>
    <submittedName>
        <fullName evidence="1">Uncharacterized protein</fullName>
    </submittedName>
</protein>
<proteinExistence type="predicted"/>
<dbReference type="EMBL" id="SNRX01000022">
    <property type="protein sequence ID" value="KAA6301266.1"/>
    <property type="molecule type" value="Genomic_DNA"/>
</dbReference>